<evidence type="ECO:0000313" key="10">
    <source>
        <dbReference type="Proteomes" id="UP000031443"/>
    </source>
</evidence>
<evidence type="ECO:0000256" key="2">
    <source>
        <dbReference type="ARBA" id="ARBA00005615"/>
    </source>
</evidence>
<dbReference type="eggNOG" id="KOG0602">
    <property type="taxonomic scope" value="Eukaryota"/>
</dbReference>
<evidence type="ECO:0000256" key="7">
    <source>
        <dbReference type="RuleBase" id="RU361180"/>
    </source>
</evidence>
<dbReference type="AlphaFoldDB" id="M7BCV6"/>
<dbReference type="EMBL" id="KB536242">
    <property type="protein sequence ID" value="EMP33395.1"/>
    <property type="molecule type" value="Genomic_DNA"/>
</dbReference>
<evidence type="ECO:0000313" key="9">
    <source>
        <dbReference type="EMBL" id="EMP33395.1"/>
    </source>
</evidence>
<dbReference type="Gene3D" id="1.50.10.10">
    <property type="match status" value="1"/>
</dbReference>
<dbReference type="PANTHER" id="PTHR23403">
    <property type="entry name" value="TREHALASE"/>
    <property type="match status" value="1"/>
</dbReference>
<comment type="catalytic activity">
    <reaction evidence="1 7">
        <text>alpha,alpha-trehalose + H2O = alpha-D-glucose + beta-D-glucose</text>
        <dbReference type="Rhea" id="RHEA:32675"/>
        <dbReference type="ChEBI" id="CHEBI:15377"/>
        <dbReference type="ChEBI" id="CHEBI:15903"/>
        <dbReference type="ChEBI" id="CHEBI:16551"/>
        <dbReference type="ChEBI" id="CHEBI:17925"/>
        <dbReference type="EC" id="3.2.1.28"/>
    </reaction>
</comment>
<evidence type="ECO:0000256" key="4">
    <source>
        <dbReference type="ARBA" id="ARBA00019905"/>
    </source>
</evidence>
<evidence type="ECO:0000256" key="3">
    <source>
        <dbReference type="ARBA" id="ARBA00012757"/>
    </source>
</evidence>
<accession>M7BCV6</accession>
<keyword evidence="6 7" id="KW-0326">Glycosidase</keyword>
<dbReference type="SUPFAM" id="SSF48208">
    <property type="entry name" value="Six-hairpin glycosidases"/>
    <property type="match status" value="1"/>
</dbReference>
<organism evidence="9 10">
    <name type="scientific">Chelonia mydas</name>
    <name type="common">Green sea-turtle</name>
    <name type="synonym">Chelonia agassizi</name>
    <dbReference type="NCBI Taxonomy" id="8469"/>
    <lineage>
        <taxon>Eukaryota</taxon>
        <taxon>Metazoa</taxon>
        <taxon>Chordata</taxon>
        <taxon>Craniata</taxon>
        <taxon>Vertebrata</taxon>
        <taxon>Euteleostomi</taxon>
        <taxon>Archelosauria</taxon>
        <taxon>Testudinata</taxon>
        <taxon>Testudines</taxon>
        <taxon>Cryptodira</taxon>
        <taxon>Durocryptodira</taxon>
        <taxon>Americhelydia</taxon>
        <taxon>Chelonioidea</taxon>
        <taxon>Cheloniidae</taxon>
        <taxon>Chelonia</taxon>
    </lineage>
</organism>
<dbReference type="GO" id="GO:0004555">
    <property type="term" value="F:alpha,alpha-trehalase activity"/>
    <property type="evidence" value="ECO:0007669"/>
    <property type="project" value="UniProtKB-EC"/>
</dbReference>
<dbReference type="Proteomes" id="UP000031443">
    <property type="component" value="Unassembled WGS sequence"/>
</dbReference>
<dbReference type="EC" id="3.2.1.28" evidence="3 7"/>
<dbReference type="PRINTS" id="PR00744">
    <property type="entry name" value="GLHYDRLASE37"/>
</dbReference>
<protein>
    <recommendedName>
        <fullName evidence="4 7">Trehalase</fullName>
        <ecNumber evidence="3 7">3.2.1.28</ecNumber>
    </recommendedName>
    <alternativeName>
        <fullName evidence="7">Alpha-trehalose glucohydrolase</fullName>
    </alternativeName>
</protein>
<sequence>MPKAPGFKPCSSCAKPMPMGDPDDSCLKCLGETHQADKCKICKGFWPRTEKEWDFRLKQLLMEAALRPDPPAASRDPVPTASVRSAPAAAVGTAPQLDSGRDPRHRSSPAPQPVQSVRHCSHLPGQKQHRRPEIAAPPQQSPAPLGPPSELHPVVEQPRIQAPTLAPLTLAPREEPLSPAHMGSPTRSVVEPQLLSTLDTFAAARDLIAMTESTSPQTVALAPVRAIYCTGDLLKQVQLARLFSDDKHFVDMPLRESPELVLKKFQQLVNVTPGGILSKEQLQQFVSSSFSDPGQEFEQWEPQDWTSSPQILAKISDQKLQAWASDLNAKWKSLGRKIRDDVRTHPMFYSQIYVPYPLMVPGGRFIEYYYWDSYWVIEGLLLSEMAVTAKGMIQNFLYLVERYGHIPNGGRVYYLRRSQPPFLTLMMDAYLAHANDTEFLRENIHLLEVEYEFWQRNRSVSLTVGDRNHTLNYYSVQIGEPRPESYSKDWELVTDLNEDARQELWAELKSAAESGWDFSSRWFLSWPPPLPAKLKDTKARAVVPVDLNAFLCKTEHLLASFYRILGNTTKAAQFQAALERRLEAVQAVLWNEAAGVWLDFNLLKKQPNPAFYPSNLAPLWTDCFSDQAAAERAVQYLEGSTVLSYKNGLPTSLARTGEQWDLPNAWPPLQHMVIAGLAKSSSLRAKEIAFALAQNWVRTNFASYKKYQAMFEKYNVNGVGEPGTGGEYQVQEGFGWTNGVVLQLLDLYGDRLTSGSPSNPFGAWIVAACIFLLNLK</sequence>
<dbReference type="InterPro" id="IPR008928">
    <property type="entry name" value="6-hairpin_glycosidase_sf"/>
</dbReference>
<gene>
    <name evidence="9" type="ORF">UY3_09467</name>
</gene>
<dbReference type="InterPro" id="IPR001661">
    <property type="entry name" value="Glyco_hydro_37"/>
</dbReference>
<dbReference type="PANTHER" id="PTHR23403:SF1">
    <property type="entry name" value="TREHALASE"/>
    <property type="match status" value="1"/>
</dbReference>
<dbReference type="GO" id="GO:0005993">
    <property type="term" value="P:trehalose catabolic process"/>
    <property type="evidence" value="ECO:0007669"/>
    <property type="project" value="TreeGrafter"/>
</dbReference>
<proteinExistence type="inferred from homology"/>
<evidence type="ECO:0000256" key="6">
    <source>
        <dbReference type="ARBA" id="ARBA00023295"/>
    </source>
</evidence>
<evidence type="ECO:0000256" key="5">
    <source>
        <dbReference type="ARBA" id="ARBA00022801"/>
    </source>
</evidence>
<name>M7BCV6_CHEMY</name>
<feature type="region of interest" description="Disordered" evidence="8">
    <location>
        <begin position="65"/>
        <end position="152"/>
    </location>
</feature>
<dbReference type="PROSITE" id="PS00928">
    <property type="entry name" value="TREHALASE_2"/>
    <property type="match status" value="1"/>
</dbReference>
<dbReference type="PROSITE" id="PS00927">
    <property type="entry name" value="TREHALASE_1"/>
    <property type="match status" value="1"/>
</dbReference>
<keyword evidence="10" id="KW-1185">Reference proteome</keyword>
<reference evidence="10" key="1">
    <citation type="journal article" date="2013" name="Nat. Genet.">
        <title>The draft genomes of soft-shell turtle and green sea turtle yield insights into the development and evolution of the turtle-specific body plan.</title>
        <authorList>
            <person name="Wang Z."/>
            <person name="Pascual-Anaya J."/>
            <person name="Zadissa A."/>
            <person name="Li W."/>
            <person name="Niimura Y."/>
            <person name="Huang Z."/>
            <person name="Li C."/>
            <person name="White S."/>
            <person name="Xiong Z."/>
            <person name="Fang D."/>
            <person name="Wang B."/>
            <person name="Ming Y."/>
            <person name="Chen Y."/>
            <person name="Zheng Y."/>
            <person name="Kuraku S."/>
            <person name="Pignatelli M."/>
            <person name="Herrero J."/>
            <person name="Beal K."/>
            <person name="Nozawa M."/>
            <person name="Li Q."/>
            <person name="Wang J."/>
            <person name="Zhang H."/>
            <person name="Yu L."/>
            <person name="Shigenobu S."/>
            <person name="Wang J."/>
            <person name="Liu J."/>
            <person name="Flicek P."/>
            <person name="Searle S."/>
            <person name="Wang J."/>
            <person name="Kuratani S."/>
            <person name="Yin Y."/>
            <person name="Aken B."/>
            <person name="Zhang G."/>
            <person name="Irie N."/>
        </authorList>
    </citation>
    <scope>NUCLEOTIDE SEQUENCE [LARGE SCALE GENOMIC DNA]</scope>
</reference>
<keyword evidence="5 7" id="KW-0378">Hydrolase</keyword>
<evidence type="ECO:0000256" key="8">
    <source>
        <dbReference type="SAM" id="MobiDB-lite"/>
    </source>
</evidence>
<dbReference type="STRING" id="8469.M7BCV6"/>
<dbReference type="InterPro" id="IPR018232">
    <property type="entry name" value="Glyco_hydro_37_CS"/>
</dbReference>
<dbReference type="InterPro" id="IPR012341">
    <property type="entry name" value="6hp_glycosidase-like_sf"/>
</dbReference>
<comment type="similarity">
    <text evidence="2 7">Belongs to the glycosyl hydrolase 37 family.</text>
</comment>
<evidence type="ECO:0000256" key="1">
    <source>
        <dbReference type="ARBA" id="ARBA00001576"/>
    </source>
</evidence>
<dbReference type="Pfam" id="PF01204">
    <property type="entry name" value="Trehalase"/>
    <property type="match status" value="1"/>
</dbReference>